<organism evidence="2 3">
    <name type="scientific">Winogradskyella wandonensis</name>
    <dbReference type="NCBI Taxonomy" id="1442586"/>
    <lineage>
        <taxon>Bacteria</taxon>
        <taxon>Pseudomonadati</taxon>
        <taxon>Bacteroidota</taxon>
        <taxon>Flavobacteriia</taxon>
        <taxon>Flavobacteriales</taxon>
        <taxon>Flavobacteriaceae</taxon>
        <taxon>Winogradskyella</taxon>
    </lineage>
</organism>
<feature type="domain" description="ABM" evidence="1">
    <location>
        <begin position="2"/>
        <end position="91"/>
    </location>
</feature>
<evidence type="ECO:0000313" key="3">
    <source>
        <dbReference type="Proteomes" id="UP000295714"/>
    </source>
</evidence>
<name>A0A4R1KW77_9FLAO</name>
<dbReference type="RefSeq" id="WP_132704028.1">
    <property type="nucleotide sequence ID" value="NZ_SMGI01000001.1"/>
</dbReference>
<dbReference type="OrthoDB" id="1120859at2"/>
<keyword evidence="3" id="KW-1185">Reference proteome</keyword>
<dbReference type="Pfam" id="PF03992">
    <property type="entry name" value="ABM"/>
    <property type="match status" value="1"/>
</dbReference>
<dbReference type="AlphaFoldDB" id="A0A4R1KW77"/>
<comment type="caution">
    <text evidence="2">The sequence shown here is derived from an EMBL/GenBank/DDBJ whole genome shotgun (WGS) entry which is preliminary data.</text>
</comment>
<dbReference type="InterPro" id="IPR007138">
    <property type="entry name" value="ABM_dom"/>
</dbReference>
<proteinExistence type="predicted"/>
<gene>
    <name evidence="2" type="ORF">DFQ05_0935</name>
</gene>
<dbReference type="SUPFAM" id="SSF54909">
    <property type="entry name" value="Dimeric alpha+beta barrel"/>
    <property type="match status" value="1"/>
</dbReference>
<protein>
    <recommendedName>
        <fullName evidence="1">ABM domain-containing protein</fullName>
    </recommendedName>
</protein>
<dbReference type="EMBL" id="SMGI01000001">
    <property type="protein sequence ID" value="TCK69414.1"/>
    <property type="molecule type" value="Genomic_DNA"/>
</dbReference>
<evidence type="ECO:0000259" key="1">
    <source>
        <dbReference type="PROSITE" id="PS51725"/>
    </source>
</evidence>
<dbReference type="Proteomes" id="UP000295714">
    <property type="component" value="Unassembled WGS sequence"/>
</dbReference>
<accession>A0A4R1KW77</accession>
<dbReference type="PROSITE" id="PS51725">
    <property type="entry name" value="ABM"/>
    <property type="match status" value="1"/>
</dbReference>
<evidence type="ECO:0000313" key="2">
    <source>
        <dbReference type="EMBL" id="TCK69414.1"/>
    </source>
</evidence>
<reference evidence="2 3" key="1">
    <citation type="journal article" date="2015" name="Stand. Genomic Sci.">
        <title>Genomic Encyclopedia of Bacterial and Archaeal Type Strains, Phase III: the genomes of soil and plant-associated and newly described type strains.</title>
        <authorList>
            <person name="Whitman W.B."/>
            <person name="Woyke T."/>
            <person name="Klenk H.P."/>
            <person name="Zhou Y."/>
            <person name="Lilburn T.G."/>
            <person name="Beck B.J."/>
            <person name="De Vos P."/>
            <person name="Vandamme P."/>
            <person name="Eisen J.A."/>
            <person name="Garrity G."/>
            <person name="Hugenholtz P."/>
            <person name="Kyrpides N.C."/>
        </authorList>
    </citation>
    <scope>NUCLEOTIDE SEQUENCE [LARGE SCALE GENOMIC DNA]</scope>
    <source>
        <strain evidence="2 3">CECT 8445</strain>
    </source>
</reference>
<sequence length="106" mass="12407">MLIRIVKMSFQPEKIDTFLSNFEANKSKIRAFEGCHLLELYRDQTNTNIFFTYSYWTSEADLNTYRTSDLFKGVWAKTKPLFNAKPEAWSVDKLVSLNGDVRNINN</sequence>
<dbReference type="InterPro" id="IPR011008">
    <property type="entry name" value="Dimeric_a/b-barrel"/>
</dbReference>
<dbReference type="Gene3D" id="3.30.70.100">
    <property type="match status" value="1"/>
</dbReference>